<sequence>MQGKDFPPDFKGFKVSEISFPHYHIVAHMPFLFWKDMSFKHIRMLWDVKENHSLPVPPTQTTLADLYQRVLNTNQIKAAIQDSCGVQINSEANVQFFSSEQLHPVQLGRGMKHLIQSYIDYIQGTLTRLLITKWSPNMPQNQDYL</sequence>
<reference evidence="1" key="1">
    <citation type="submission" date="2021-03" db="EMBL/GenBank/DDBJ databases">
        <title>Draft genome sequence of rust myrtle Austropuccinia psidii MF-1, a brazilian biotype.</title>
        <authorList>
            <person name="Quecine M.C."/>
            <person name="Pachon D.M.R."/>
            <person name="Bonatelli M.L."/>
            <person name="Correr F.H."/>
            <person name="Franceschini L.M."/>
            <person name="Leite T.F."/>
            <person name="Margarido G.R.A."/>
            <person name="Almeida C.A."/>
            <person name="Ferrarezi J.A."/>
            <person name="Labate C.A."/>
        </authorList>
    </citation>
    <scope>NUCLEOTIDE SEQUENCE</scope>
    <source>
        <strain evidence="1">MF-1</strain>
    </source>
</reference>
<comment type="caution">
    <text evidence="1">The sequence shown here is derived from an EMBL/GenBank/DDBJ whole genome shotgun (WGS) entry which is preliminary data.</text>
</comment>
<protein>
    <submittedName>
        <fullName evidence="1">Uncharacterized protein</fullName>
    </submittedName>
</protein>
<proteinExistence type="predicted"/>
<dbReference type="Proteomes" id="UP000765509">
    <property type="component" value="Unassembled WGS sequence"/>
</dbReference>
<name>A0A9Q3BAH3_9BASI</name>
<organism evidence="1 2">
    <name type="scientific">Austropuccinia psidii MF-1</name>
    <dbReference type="NCBI Taxonomy" id="1389203"/>
    <lineage>
        <taxon>Eukaryota</taxon>
        <taxon>Fungi</taxon>
        <taxon>Dikarya</taxon>
        <taxon>Basidiomycota</taxon>
        <taxon>Pucciniomycotina</taxon>
        <taxon>Pucciniomycetes</taxon>
        <taxon>Pucciniales</taxon>
        <taxon>Sphaerophragmiaceae</taxon>
        <taxon>Austropuccinia</taxon>
    </lineage>
</organism>
<dbReference type="AlphaFoldDB" id="A0A9Q3BAH3"/>
<dbReference type="EMBL" id="AVOT02000233">
    <property type="protein sequence ID" value="MBW0461851.1"/>
    <property type="molecule type" value="Genomic_DNA"/>
</dbReference>
<gene>
    <name evidence="1" type="ORF">O181_001566</name>
</gene>
<accession>A0A9Q3BAH3</accession>
<dbReference type="OrthoDB" id="3056461at2759"/>
<evidence type="ECO:0000313" key="2">
    <source>
        <dbReference type="Proteomes" id="UP000765509"/>
    </source>
</evidence>
<keyword evidence="2" id="KW-1185">Reference proteome</keyword>
<evidence type="ECO:0000313" key="1">
    <source>
        <dbReference type="EMBL" id="MBW0461851.1"/>
    </source>
</evidence>